<dbReference type="AlphaFoldDB" id="A0A1X2G694"/>
<accession>A0A1X2G694</accession>
<feature type="transmembrane region" description="Helical" evidence="1">
    <location>
        <begin position="110"/>
        <end position="136"/>
    </location>
</feature>
<sequence>MSMICGNLVLLERVIAIVRPKRKKLVRIVQVALTVLRLVVGIWDTISVYANELPNGFCIYVDKSEVGASYTSVDTLVDLIVAVSISVILVRHMMRLNEEGMATKTNIRSYVAVTVYNGFRTGILTVVNLLAAIVIATNDQSLPLVRVLWPLTNYIFLLLVGYDTDLTKALRDLPKPTSFRRRDPPPIPNPA</sequence>
<reference evidence="2 3" key="1">
    <citation type="submission" date="2016-07" db="EMBL/GenBank/DDBJ databases">
        <title>Pervasive Adenine N6-methylation of Active Genes in Fungi.</title>
        <authorList>
            <consortium name="DOE Joint Genome Institute"/>
            <person name="Mondo S.J."/>
            <person name="Dannebaum R.O."/>
            <person name="Kuo R.C."/>
            <person name="Labutti K."/>
            <person name="Haridas S."/>
            <person name="Kuo A."/>
            <person name="Salamov A."/>
            <person name="Ahrendt S.R."/>
            <person name="Lipzen A."/>
            <person name="Sullivan W."/>
            <person name="Andreopoulos W.B."/>
            <person name="Clum A."/>
            <person name="Lindquist E."/>
            <person name="Daum C."/>
            <person name="Ramamoorthy G.K."/>
            <person name="Gryganskyi A."/>
            <person name="Culley D."/>
            <person name="Magnuson J.K."/>
            <person name="James T.Y."/>
            <person name="O'Malley M.A."/>
            <person name="Stajich J.E."/>
            <person name="Spatafora J.W."/>
            <person name="Visel A."/>
            <person name="Grigoriev I.V."/>
        </authorList>
    </citation>
    <scope>NUCLEOTIDE SEQUENCE [LARGE SCALE GENOMIC DNA]</scope>
    <source>
        <strain evidence="2 3">NRRL 3301</strain>
    </source>
</reference>
<evidence type="ECO:0000256" key="1">
    <source>
        <dbReference type="SAM" id="Phobius"/>
    </source>
</evidence>
<feature type="transmembrane region" description="Helical" evidence="1">
    <location>
        <begin position="28"/>
        <end position="50"/>
    </location>
</feature>
<protein>
    <submittedName>
        <fullName evidence="2">Uncharacterized protein</fullName>
    </submittedName>
</protein>
<feature type="transmembrane region" description="Helical" evidence="1">
    <location>
        <begin position="70"/>
        <end position="90"/>
    </location>
</feature>
<dbReference type="EMBL" id="MCGT01000039">
    <property type="protein sequence ID" value="ORX46107.1"/>
    <property type="molecule type" value="Genomic_DNA"/>
</dbReference>
<dbReference type="Proteomes" id="UP000242146">
    <property type="component" value="Unassembled WGS sequence"/>
</dbReference>
<evidence type="ECO:0000313" key="3">
    <source>
        <dbReference type="Proteomes" id="UP000242146"/>
    </source>
</evidence>
<keyword evidence="1" id="KW-1133">Transmembrane helix</keyword>
<keyword evidence="1" id="KW-0812">Transmembrane</keyword>
<comment type="caution">
    <text evidence="2">The sequence shown here is derived from an EMBL/GenBank/DDBJ whole genome shotgun (WGS) entry which is preliminary data.</text>
</comment>
<organism evidence="2 3">
    <name type="scientific">Hesseltinella vesiculosa</name>
    <dbReference type="NCBI Taxonomy" id="101127"/>
    <lineage>
        <taxon>Eukaryota</taxon>
        <taxon>Fungi</taxon>
        <taxon>Fungi incertae sedis</taxon>
        <taxon>Mucoromycota</taxon>
        <taxon>Mucoromycotina</taxon>
        <taxon>Mucoromycetes</taxon>
        <taxon>Mucorales</taxon>
        <taxon>Cunninghamellaceae</taxon>
        <taxon>Hesseltinella</taxon>
    </lineage>
</organism>
<keyword evidence="1" id="KW-0472">Membrane</keyword>
<gene>
    <name evidence="2" type="ORF">DM01DRAFT_1349168</name>
</gene>
<name>A0A1X2G694_9FUNG</name>
<evidence type="ECO:0000313" key="2">
    <source>
        <dbReference type="EMBL" id="ORX46107.1"/>
    </source>
</evidence>
<feature type="transmembrane region" description="Helical" evidence="1">
    <location>
        <begin position="142"/>
        <end position="162"/>
    </location>
</feature>
<proteinExistence type="predicted"/>
<dbReference type="OrthoDB" id="5597503at2759"/>
<keyword evidence="3" id="KW-1185">Reference proteome</keyword>